<protein>
    <submittedName>
        <fullName evidence="7">Pilin (Type 1 fimbria component protein)</fullName>
    </submittedName>
</protein>
<keyword evidence="4" id="KW-0281">Fimbrium</keyword>
<evidence type="ECO:0000256" key="5">
    <source>
        <dbReference type="SAM" id="SignalP"/>
    </source>
</evidence>
<feature type="domain" description="Fimbrial-type adhesion" evidence="6">
    <location>
        <begin position="161"/>
        <end position="293"/>
    </location>
</feature>
<dbReference type="InterPro" id="IPR008966">
    <property type="entry name" value="Adhesion_dom_sf"/>
</dbReference>
<dbReference type="GO" id="GO:0009289">
    <property type="term" value="C:pilus"/>
    <property type="evidence" value="ECO:0007669"/>
    <property type="project" value="UniProtKB-SubCell"/>
</dbReference>
<dbReference type="InterPro" id="IPR000259">
    <property type="entry name" value="Adhesion_dom_fimbrial"/>
</dbReference>
<dbReference type="GO" id="GO:0043709">
    <property type="term" value="P:cell adhesion involved in single-species biofilm formation"/>
    <property type="evidence" value="ECO:0007669"/>
    <property type="project" value="TreeGrafter"/>
</dbReference>
<organism evidence="7 8">
    <name type="scientific">Xenorhabdus japonica</name>
    <dbReference type="NCBI Taxonomy" id="53341"/>
    <lineage>
        <taxon>Bacteria</taxon>
        <taxon>Pseudomonadati</taxon>
        <taxon>Pseudomonadota</taxon>
        <taxon>Gammaproteobacteria</taxon>
        <taxon>Enterobacterales</taxon>
        <taxon>Morganellaceae</taxon>
        <taxon>Xenorhabdus</taxon>
    </lineage>
</organism>
<keyword evidence="8" id="KW-1185">Reference proteome</keyword>
<dbReference type="Gene3D" id="2.60.40.1090">
    <property type="entry name" value="Fimbrial-type adhesion domain"/>
    <property type="match status" value="1"/>
</dbReference>
<evidence type="ECO:0000313" key="8">
    <source>
        <dbReference type="Proteomes" id="UP000199011"/>
    </source>
</evidence>
<dbReference type="STRING" id="53341.SAMN05421579_1285"/>
<evidence type="ECO:0000313" key="7">
    <source>
        <dbReference type="EMBL" id="SFN87708.1"/>
    </source>
</evidence>
<evidence type="ECO:0000256" key="4">
    <source>
        <dbReference type="ARBA" id="ARBA00023263"/>
    </source>
</evidence>
<dbReference type="RefSeq" id="WP_092519835.1">
    <property type="nucleotide sequence ID" value="NZ_CAWRAH010000068.1"/>
</dbReference>
<proteinExistence type="inferred from homology"/>
<gene>
    <name evidence="7" type="ORF">SAMN05421579_1285</name>
</gene>
<keyword evidence="3 5" id="KW-0732">Signal</keyword>
<comment type="similarity">
    <text evidence="2">Belongs to the fimbrial protein family.</text>
</comment>
<evidence type="ECO:0000256" key="3">
    <source>
        <dbReference type="ARBA" id="ARBA00022729"/>
    </source>
</evidence>
<evidence type="ECO:0000256" key="2">
    <source>
        <dbReference type="ARBA" id="ARBA00006671"/>
    </source>
</evidence>
<accession>A0A1I5CL53</accession>
<dbReference type="PANTHER" id="PTHR33420:SF3">
    <property type="entry name" value="FIMBRIAL SUBUNIT ELFA"/>
    <property type="match status" value="1"/>
</dbReference>
<reference evidence="8" key="1">
    <citation type="submission" date="2016-10" db="EMBL/GenBank/DDBJ databases">
        <authorList>
            <person name="Varghese N."/>
            <person name="Submissions S."/>
        </authorList>
    </citation>
    <scope>NUCLEOTIDE SEQUENCE [LARGE SCALE GENOMIC DNA]</scope>
    <source>
        <strain evidence="8">DSM 16522</strain>
    </source>
</reference>
<dbReference type="InterPro" id="IPR050263">
    <property type="entry name" value="Bact_Fimbrial_Adh_Pro"/>
</dbReference>
<dbReference type="Pfam" id="PF00419">
    <property type="entry name" value="Fimbrial"/>
    <property type="match status" value="1"/>
</dbReference>
<dbReference type="PANTHER" id="PTHR33420">
    <property type="entry name" value="FIMBRIAL SUBUNIT ELFA-RELATED"/>
    <property type="match status" value="1"/>
</dbReference>
<evidence type="ECO:0000256" key="1">
    <source>
        <dbReference type="ARBA" id="ARBA00004561"/>
    </source>
</evidence>
<dbReference type="SUPFAM" id="SSF49401">
    <property type="entry name" value="Bacterial adhesins"/>
    <property type="match status" value="1"/>
</dbReference>
<dbReference type="EMBL" id="FOVO01000028">
    <property type="protein sequence ID" value="SFN87708.1"/>
    <property type="molecule type" value="Genomic_DNA"/>
</dbReference>
<feature type="chain" id="PRO_5011544286" evidence="5">
    <location>
        <begin position="30"/>
        <end position="294"/>
    </location>
</feature>
<feature type="signal peptide" evidence="5">
    <location>
        <begin position="1"/>
        <end position="29"/>
    </location>
</feature>
<dbReference type="AlphaFoldDB" id="A0A1I5CL53"/>
<evidence type="ECO:0000259" key="6">
    <source>
        <dbReference type="Pfam" id="PF00419"/>
    </source>
</evidence>
<dbReference type="InterPro" id="IPR036937">
    <property type="entry name" value="Adhesion_dom_fimbrial_sf"/>
</dbReference>
<name>A0A1I5CL53_9GAMM</name>
<dbReference type="OrthoDB" id="8970968at2"/>
<comment type="subcellular location">
    <subcellularLocation>
        <location evidence="1">Fimbrium</location>
    </subcellularLocation>
</comment>
<dbReference type="Proteomes" id="UP000199011">
    <property type="component" value="Unassembled WGS sequence"/>
</dbReference>
<dbReference type="Gene3D" id="2.60.40.3310">
    <property type="match status" value="2"/>
</dbReference>
<sequence>MFIVHKKYRLLLAVSSALIGLFASICSRAESCHFEPKYIAQNFSINSGIFPVSREIHLGGIIDSYPVKPVELNKIHCDASAKITWEFSGYPLIKANGSQDLYDSGVSGIGIRVNTQENEAKIEFVKTENQTGSGVIKSGTLTAYLEGTAMYSYHLSSISFITPSCSLQRRDILVPMGKIGSTEFSGVNSTAGEREFTIELSCNTNTPLELVFGTSMLSGLSDVLDLDQDRNSASGIGLQVLYQNHPIPFNSPVKLGNTTDGIHSVSLKARYIQTENRITAGKANATTTLDIIYP</sequence>